<name>A0A9J6AA56_SOLCO</name>
<dbReference type="AlphaFoldDB" id="A0A9J6AA56"/>
<dbReference type="EMBL" id="JACXVP010000002">
    <property type="protein sequence ID" value="KAG5621328.1"/>
    <property type="molecule type" value="Genomic_DNA"/>
</dbReference>
<dbReference type="Proteomes" id="UP000824120">
    <property type="component" value="Chromosome 2"/>
</dbReference>
<evidence type="ECO:0000313" key="1">
    <source>
        <dbReference type="EMBL" id="KAG5621328.1"/>
    </source>
</evidence>
<evidence type="ECO:0000313" key="2">
    <source>
        <dbReference type="Proteomes" id="UP000824120"/>
    </source>
</evidence>
<keyword evidence="2" id="KW-1185">Reference proteome</keyword>
<proteinExistence type="predicted"/>
<organism evidence="1 2">
    <name type="scientific">Solanum commersonii</name>
    <name type="common">Commerson's wild potato</name>
    <name type="synonym">Commerson's nightshade</name>
    <dbReference type="NCBI Taxonomy" id="4109"/>
    <lineage>
        <taxon>Eukaryota</taxon>
        <taxon>Viridiplantae</taxon>
        <taxon>Streptophyta</taxon>
        <taxon>Embryophyta</taxon>
        <taxon>Tracheophyta</taxon>
        <taxon>Spermatophyta</taxon>
        <taxon>Magnoliopsida</taxon>
        <taxon>eudicotyledons</taxon>
        <taxon>Gunneridae</taxon>
        <taxon>Pentapetalae</taxon>
        <taxon>asterids</taxon>
        <taxon>lamiids</taxon>
        <taxon>Solanales</taxon>
        <taxon>Solanaceae</taxon>
        <taxon>Solanoideae</taxon>
        <taxon>Solaneae</taxon>
        <taxon>Solanum</taxon>
    </lineage>
</organism>
<comment type="caution">
    <text evidence="1">The sequence shown here is derived from an EMBL/GenBank/DDBJ whole genome shotgun (WGS) entry which is preliminary data.</text>
</comment>
<reference evidence="1 2" key="1">
    <citation type="submission" date="2020-09" db="EMBL/GenBank/DDBJ databases">
        <title>De no assembly of potato wild relative species, Solanum commersonii.</title>
        <authorList>
            <person name="Cho K."/>
        </authorList>
    </citation>
    <scope>NUCLEOTIDE SEQUENCE [LARGE SCALE GENOMIC DNA]</scope>
    <source>
        <strain evidence="1">LZ3.2</strain>
        <tissue evidence="1">Leaf</tissue>
    </source>
</reference>
<sequence length="193" mass="21523">MNMEFVALYSKAGSSSGVYEWGKKVESSHYYNFGGESTAENTKVNMQLSQAEKDVKQLLQGCTFTKDQYDHILKMFKQQKPDQAIPDCSAAMDNNRNTHTVFEDTVQGSGVLYEAFNEFSNMPLRCDDEVVLIEGGEEVSSSNMLDVERVQEEISYGSDHVTDVEQVQDGSAQVIDTTVCDSTQDAVQSLLLR</sequence>
<protein>
    <submittedName>
        <fullName evidence="1">Uncharacterized protein</fullName>
    </submittedName>
</protein>
<gene>
    <name evidence="1" type="ORF">H5410_006546</name>
</gene>
<accession>A0A9J6AA56</accession>